<dbReference type="InterPro" id="IPR022755">
    <property type="entry name" value="Znf_C2H2_jaz"/>
</dbReference>
<dbReference type="Gene3D" id="3.30.160.60">
    <property type="entry name" value="Classic Zinc Finger"/>
    <property type="match status" value="5"/>
</dbReference>
<dbReference type="GO" id="GO:0010468">
    <property type="term" value="P:regulation of gene expression"/>
    <property type="evidence" value="ECO:0007669"/>
    <property type="project" value="TreeGrafter"/>
</dbReference>
<dbReference type="AlphaFoldDB" id="A0A101M7T7"/>
<reference evidence="9 10" key="1">
    <citation type="submission" date="2015-10" db="EMBL/GenBank/DDBJ databases">
        <title>Genome sequencing of Penicillium freii.</title>
        <authorList>
            <person name="Nguyen H.D."/>
            <person name="Visagie C.M."/>
            <person name="Seifert K.A."/>
        </authorList>
    </citation>
    <scope>NUCLEOTIDE SEQUENCE [LARGE SCALE GENOMIC DNA]</scope>
    <source>
        <strain evidence="9 10">DAOM 242723</strain>
    </source>
</reference>
<evidence type="ECO:0000256" key="4">
    <source>
        <dbReference type="ARBA" id="ARBA00022771"/>
    </source>
</evidence>
<evidence type="ECO:0000256" key="7">
    <source>
        <dbReference type="PROSITE-ProRule" id="PRU00042"/>
    </source>
</evidence>
<dbReference type="SUPFAM" id="SSF57667">
    <property type="entry name" value="beta-beta-alpha zinc fingers"/>
    <property type="match status" value="2"/>
</dbReference>
<comment type="subcellular location">
    <subcellularLocation>
        <location evidence="1">Nucleus</location>
    </subcellularLocation>
</comment>
<dbReference type="GO" id="GO:0008270">
    <property type="term" value="F:zinc ion binding"/>
    <property type="evidence" value="ECO:0007669"/>
    <property type="project" value="UniProtKB-KW"/>
</dbReference>
<dbReference type="PANTHER" id="PTHR16515:SF49">
    <property type="entry name" value="GASTRULA ZINC FINGER PROTEIN XLCGF49.1-LIKE-RELATED"/>
    <property type="match status" value="1"/>
</dbReference>
<comment type="caution">
    <text evidence="9">The sequence shown here is derived from an EMBL/GenBank/DDBJ whole genome shotgun (WGS) entry which is preliminary data.</text>
</comment>
<dbReference type="Proteomes" id="UP000055045">
    <property type="component" value="Unassembled WGS sequence"/>
</dbReference>
<gene>
    <name evidence="9" type="ORF">ACN42_g11678</name>
</gene>
<evidence type="ECO:0000256" key="6">
    <source>
        <dbReference type="ARBA" id="ARBA00023242"/>
    </source>
</evidence>
<dbReference type="Pfam" id="PF12171">
    <property type="entry name" value="zf-C2H2_jaz"/>
    <property type="match status" value="1"/>
</dbReference>
<evidence type="ECO:0000256" key="3">
    <source>
        <dbReference type="ARBA" id="ARBA00022737"/>
    </source>
</evidence>
<keyword evidence="4 7" id="KW-0863">Zinc-finger</keyword>
<dbReference type="InterPro" id="IPR036236">
    <property type="entry name" value="Znf_C2H2_sf"/>
</dbReference>
<keyword evidence="3" id="KW-0677">Repeat</keyword>
<dbReference type="STRING" id="48697.A0A101M7T7"/>
<keyword evidence="10" id="KW-1185">Reference proteome</keyword>
<dbReference type="SMART" id="SM00355">
    <property type="entry name" value="ZnF_C2H2"/>
    <property type="match status" value="10"/>
</dbReference>
<organism evidence="9 10">
    <name type="scientific">Penicillium freii</name>
    <dbReference type="NCBI Taxonomy" id="48697"/>
    <lineage>
        <taxon>Eukaryota</taxon>
        <taxon>Fungi</taxon>
        <taxon>Dikarya</taxon>
        <taxon>Ascomycota</taxon>
        <taxon>Pezizomycotina</taxon>
        <taxon>Eurotiomycetes</taxon>
        <taxon>Eurotiomycetidae</taxon>
        <taxon>Eurotiales</taxon>
        <taxon>Aspergillaceae</taxon>
        <taxon>Penicillium</taxon>
    </lineage>
</organism>
<proteinExistence type="predicted"/>
<protein>
    <recommendedName>
        <fullName evidence="8">C2H2-type domain-containing protein</fullName>
    </recommendedName>
</protein>
<dbReference type="PROSITE" id="PS00028">
    <property type="entry name" value="ZINC_FINGER_C2H2_1"/>
    <property type="match status" value="5"/>
</dbReference>
<keyword evidence="2" id="KW-0479">Metal-binding</keyword>
<keyword evidence="6" id="KW-0539">Nucleus</keyword>
<name>A0A101M7T7_PENFR</name>
<sequence>MYECGTCDFEFRYREDCDAHMDEYDHWVECDTCPRQFRTEDSCEQHMDALDHWAPDIECETCTRTFSSQAACDQHMNVKNHWAPLSCETCSRMFHTHEAAEQHMDALGHWAPVFECETCVRTFSSQASCDQHMNSKSHWAPTVSCETCSQMFHTHEAADQHMEAKGHHENYCDECDQRFKNENCLRQHLSSKIHRGTKVMCPFCNAHFVTASGVTHHIEYGTCPKAANWNRQTIHHMIHRLDPNGLVTNQQIGWHNHQNVQYYATDLAFDGASWVCYLCQSGFNSMTDLNLHLNSPSHREKIYHCPNKRGCNKEFVSLGALFNHMESESCGYMRFGGVQNVHRRLNDAILNRKLITSL</sequence>
<feature type="domain" description="C2H2-type" evidence="8">
    <location>
        <begin position="170"/>
        <end position="199"/>
    </location>
</feature>
<dbReference type="OrthoDB" id="6077919at2759"/>
<evidence type="ECO:0000256" key="2">
    <source>
        <dbReference type="ARBA" id="ARBA00022723"/>
    </source>
</evidence>
<keyword evidence="5" id="KW-0862">Zinc</keyword>
<accession>A0A101M7T7</accession>
<evidence type="ECO:0000259" key="8">
    <source>
        <dbReference type="PROSITE" id="PS50157"/>
    </source>
</evidence>
<evidence type="ECO:0000313" key="9">
    <source>
        <dbReference type="EMBL" id="KUM55574.1"/>
    </source>
</evidence>
<evidence type="ECO:0000256" key="5">
    <source>
        <dbReference type="ARBA" id="ARBA00022833"/>
    </source>
</evidence>
<dbReference type="PANTHER" id="PTHR16515">
    <property type="entry name" value="PR DOMAIN ZINC FINGER PROTEIN"/>
    <property type="match status" value="1"/>
</dbReference>
<dbReference type="InterPro" id="IPR013087">
    <property type="entry name" value="Znf_C2H2_type"/>
</dbReference>
<evidence type="ECO:0000256" key="1">
    <source>
        <dbReference type="ARBA" id="ARBA00004123"/>
    </source>
</evidence>
<dbReference type="InterPro" id="IPR050331">
    <property type="entry name" value="Zinc_finger"/>
</dbReference>
<dbReference type="Pfam" id="PF12874">
    <property type="entry name" value="zf-met"/>
    <property type="match status" value="3"/>
</dbReference>
<evidence type="ECO:0000313" key="10">
    <source>
        <dbReference type="Proteomes" id="UP000055045"/>
    </source>
</evidence>
<dbReference type="GO" id="GO:0005634">
    <property type="term" value="C:nucleus"/>
    <property type="evidence" value="ECO:0007669"/>
    <property type="project" value="UniProtKB-SubCell"/>
</dbReference>
<dbReference type="PROSITE" id="PS50157">
    <property type="entry name" value="ZINC_FINGER_C2H2_2"/>
    <property type="match status" value="2"/>
</dbReference>
<feature type="domain" description="C2H2-type" evidence="8">
    <location>
        <begin position="114"/>
        <end position="138"/>
    </location>
</feature>
<dbReference type="EMBL" id="LLXE01000783">
    <property type="protein sequence ID" value="KUM55574.1"/>
    <property type="molecule type" value="Genomic_DNA"/>
</dbReference>